<comment type="caution">
    <text evidence="1">The sequence shown here is derived from an EMBL/GenBank/DDBJ whole genome shotgun (WGS) entry which is preliminary data.</text>
</comment>
<dbReference type="EMBL" id="JAVDYI010000001">
    <property type="protein sequence ID" value="MDR7358559.1"/>
    <property type="molecule type" value="Genomic_DNA"/>
</dbReference>
<proteinExistence type="predicted"/>
<accession>A0ABU2BKP7</accession>
<protein>
    <submittedName>
        <fullName evidence="1">Uncharacterized protein</fullName>
    </submittedName>
</protein>
<evidence type="ECO:0000313" key="2">
    <source>
        <dbReference type="Proteomes" id="UP001183817"/>
    </source>
</evidence>
<sequence>MEFPHRLAPFTMVAVDGTILGSVPLPAPAP</sequence>
<reference evidence="1 2" key="1">
    <citation type="submission" date="2023-07" db="EMBL/GenBank/DDBJ databases">
        <title>Sequencing the genomes of 1000 actinobacteria strains.</title>
        <authorList>
            <person name="Klenk H.-P."/>
        </authorList>
    </citation>
    <scope>NUCLEOTIDE SEQUENCE [LARGE SCALE GENOMIC DNA]</scope>
    <source>
        <strain evidence="1 2">DSM 20167</strain>
    </source>
</reference>
<organism evidence="1 2">
    <name type="scientific">Paeniglutamicibacter sulfureus</name>
    <dbReference type="NCBI Taxonomy" id="43666"/>
    <lineage>
        <taxon>Bacteria</taxon>
        <taxon>Bacillati</taxon>
        <taxon>Actinomycetota</taxon>
        <taxon>Actinomycetes</taxon>
        <taxon>Micrococcales</taxon>
        <taxon>Micrococcaceae</taxon>
        <taxon>Paeniglutamicibacter</taxon>
    </lineage>
</organism>
<keyword evidence="2" id="KW-1185">Reference proteome</keyword>
<gene>
    <name evidence="1" type="ORF">J2S64_002250</name>
</gene>
<name>A0ABU2BKP7_9MICC</name>
<evidence type="ECO:0000313" key="1">
    <source>
        <dbReference type="EMBL" id="MDR7358559.1"/>
    </source>
</evidence>
<dbReference type="Proteomes" id="UP001183817">
    <property type="component" value="Unassembled WGS sequence"/>
</dbReference>